<reference evidence="12 13" key="1">
    <citation type="submission" date="2018-03" db="EMBL/GenBank/DDBJ databases">
        <title>Genomic Encyclopedia of Archaeal and Bacterial Type Strains, Phase II (KMG-II): from individual species to whole genera.</title>
        <authorList>
            <person name="Goeker M."/>
        </authorList>
    </citation>
    <scope>NUCLEOTIDE SEQUENCE [LARGE SCALE GENOMIC DNA]</scope>
    <source>
        <strain evidence="12 13">DSM 24859</strain>
    </source>
</reference>
<dbReference type="PROSITE" id="PS52016">
    <property type="entry name" value="TONB_DEPENDENT_REC_3"/>
    <property type="match status" value="1"/>
</dbReference>
<dbReference type="Proteomes" id="UP000240971">
    <property type="component" value="Unassembled WGS sequence"/>
</dbReference>
<dbReference type="Gene3D" id="2.40.170.20">
    <property type="entry name" value="TonB-dependent receptor, beta-barrel domain"/>
    <property type="match status" value="1"/>
</dbReference>
<dbReference type="InterPro" id="IPR039426">
    <property type="entry name" value="TonB-dep_rcpt-like"/>
</dbReference>
<dbReference type="InterPro" id="IPR036942">
    <property type="entry name" value="Beta-barrel_TonB_sf"/>
</dbReference>
<dbReference type="GO" id="GO:0044718">
    <property type="term" value="P:siderophore transmembrane transport"/>
    <property type="evidence" value="ECO:0007669"/>
    <property type="project" value="TreeGrafter"/>
</dbReference>
<comment type="subcellular location">
    <subcellularLocation>
        <location evidence="1 8">Cell outer membrane</location>
        <topology evidence="1 8">Multi-pass membrane protein</topology>
    </subcellularLocation>
</comment>
<dbReference type="AlphaFoldDB" id="A0A2P8HKL5"/>
<dbReference type="GO" id="GO:0015344">
    <property type="term" value="F:siderophore uptake transmembrane transporter activity"/>
    <property type="evidence" value="ECO:0007669"/>
    <property type="project" value="TreeGrafter"/>
</dbReference>
<evidence type="ECO:0000256" key="7">
    <source>
        <dbReference type="ARBA" id="ARBA00023237"/>
    </source>
</evidence>
<keyword evidence="7 8" id="KW-0998">Cell outer membrane</keyword>
<name>A0A2P8HKL5_CHINA</name>
<dbReference type="Pfam" id="PF07715">
    <property type="entry name" value="Plug"/>
    <property type="match status" value="1"/>
</dbReference>
<dbReference type="EMBL" id="PYAW01000003">
    <property type="protein sequence ID" value="PSL46710.1"/>
    <property type="molecule type" value="Genomic_DNA"/>
</dbReference>
<dbReference type="Gene3D" id="2.170.130.10">
    <property type="entry name" value="TonB-dependent receptor, plug domain"/>
    <property type="match status" value="1"/>
</dbReference>
<comment type="similarity">
    <text evidence="8 9">Belongs to the TonB-dependent receptor family.</text>
</comment>
<evidence type="ECO:0000256" key="3">
    <source>
        <dbReference type="ARBA" id="ARBA00022452"/>
    </source>
</evidence>
<keyword evidence="2 8" id="KW-0813">Transport</keyword>
<keyword evidence="4 8" id="KW-0812">Transmembrane</keyword>
<evidence type="ECO:0000256" key="8">
    <source>
        <dbReference type="PROSITE-ProRule" id="PRU01360"/>
    </source>
</evidence>
<dbReference type="PANTHER" id="PTHR30069:SF42">
    <property type="entry name" value="FERRIC AEROBACTIN RECEPTOR"/>
    <property type="match status" value="1"/>
</dbReference>
<evidence type="ECO:0000256" key="5">
    <source>
        <dbReference type="ARBA" id="ARBA00023077"/>
    </source>
</evidence>
<dbReference type="InterPro" id="IPR012910">
    <property type="entry name" value="Plug_dom"/>
</dbReference>
<keyword evidence="13" id="KW-1185">Reference proteome</keyword>
<dbReference type="GO" id="GO:0009279">
    <property type="term" value="C:cell outer membrane"/>
    <property type="evidence" value="ECO:0007669"/>
    <property type="project" value="UniProtKB-SubCell"/>
</dbReference>
<keyword evidence="3 8" id="KW-1134">Transmembrane beta strand</keyword>
<feature type="domain" description="TonB-dependent receptor-like beta-barrel" evidence="10">
    <location>
        <begin position="282"/>
        <end position="684"/>
    </location>
</feature>
<protein>
    <submittedName>
        <fullName evidence="12">Iron complex outermembrane receptor protein</fullName>
    </submittedName>
</protein>
<keyword evidence="6 8" id="KW-0472">Membrane</keyword>
<keyword evidence="12" id="KW-0675">Receptor</keyword>
<sequence>MDRELGTNERCKYIKYFPDPIYSLYLFQLALRLINQDGTYMKRILSLLVFIVYHVSVQGQSGARLTDTTNKLNEIIVTASRVAESIHEVPSTVTVISRTEVEKQSQINNNLPNILMQKVPGISPSEESQNNFIGKLRGRSFLVLIDGIPQSTPLRNGGRDLRSIDVSAIDHIEVINGASAMYGNGAAGGIINYITKKPAQNKPFTSTTYLNNSMNLANAGKTYGYNLAQVFSGSKDKFDYLVQGKIARSGVIRSADGQVVSPFYGLGETNSYNALAKVGYNFNASNRLEVMGNYYSSVQNSQYIGTTGKFGISPAIGVPGDTAIRGGTPYNKTFNIKYLGDWGKTAANISFYYDDMNTVFEAYNQVYSDHWGARLNFNTPFALGKRNRLTLIYGMDFLKDHTVQKDMADKLITPSMNMTSIAPYLQSKFNIADDWIVKGGLRYEHIGFAVGDLTRSNGQTTKGAADKYNALVFNLGARYNKLSFLQPFISYSQGYSIGDVGLVLRNGVPLTAINAEPVLVENYELGFSGRKGIINYQLTGYYSFSKKGTTYTEVGGAGNYELIQVPQKIYGIEAELGIKVTRWLDLGGVLGYMDGRQDTKNTGSFDGKLDNSVISPLKINANANVKLTDNWSLMLQMVSIGSRDVFTSQEYNYGKYPVTGYRIFDLYTSYKIKNILFRFSVNNLFNTNYYPVHAEVRGATNDGRYYVKGSGAVANLGVVVKL</sequence>
<evidence type="ECO:0000313" key="12">
    <source>
        <dbReference type="EMBL" id="PSL46710.1"/>
    </source>
</evidence>
<dbReference type="PANTHER" id="PTHR30069">
    <property type="entry name" value="TONB-DEPENDENT OUTER MEMBRANE RECEPTOR"/>
    <property type="match status" value="1"/>
</dbReference>
<evidence type="ECO:0000256" key="9">
    <source>
        <dbReference type="RuleBase" id="RU003357"/>
    </source>
</evidence>
<proteinExistence type="inferred from homology"/>
<keyword evidence="5 9" id="KW-0798">TonB box</keyword>
<evidence type="ECO:0000256" key="4">
    <source>
        <dbReference type="ARBA" id="ARBA00022692"/>
    </source>
</evidence>
<evidence type="ECO:0000313" key="13">
    <source>
        <dbReference type="Proteomes" id="UP000240971"/>
    </source>
</evidence>
<comment type="caution">
    <text evidence="12">The sequence shown here is derived from an EMBL/GenBank/DDBJ whole genome shotgun (WGS) entry which is preliminary data.</text>
</comment>
<evidence type="ECO:0000256" key="6">
    <source>
        <dbReference type="ARBA" id="ARBA00023136"/>
    </source>
</evidence>
<dbReference type="Pfam" id="PF00593">
    <property type="entry name" value="TonB_dep_Rec_b-barrel"/>
    <property type="match status" value="1"/>
</dbReference>
<evidence type="ECO:0000259" key="10">
    <source>
        <dbReference type="Pfam" id="PF00593"/>
    </source>
</evidence>
<dbReference type="SUPFAM" id="SSF56935">
    <property type="entry name" value="Porins"/>
    <property type="match status" value="1"/>
</dbReference>
<feature type="domain" description="TonB-dependent receptor plug" evidence="11">
    <location>
        <begin position="87"/>
        <end position="190"/>
    </location>
</feature>
<evidence type="ECO:0000256" key="1">
    <source>
        <dbReference type="ARBA" id="ARBA00004571"/>
    </source>
</evidence>
<evidence type="ECO:0000259" key="11">
    <source>
        <dbReference type="Pfam" id="PF07715"/>
    </source>
</evidence>
<organism evidence="12 13">
    <name type="scientific">Chitinophaga niastensis</name>
    <dbReference type="NCBI Taxonomy" id="536980"/>
    <lineage>
        <taxon>Bacteria</taxon>
        <taxon>Pseudomonadati</taxon>
        <taxon>Bacteroidota</taxon>
        <taxon>Chitinophagia</taxon>
        <taxon>Chitinophagales</taxon>
        <taxon>Chitinophagaceae</taxon>
        <taxon>Chitinophaga</taxon>
    </lineage>
</organism>
<dbReference type="InterPro" id="IPR037066">
    <property type="entry name" value="Plug_dom_sf"/>
</dbReference>
<gene>
    <name evidence="12" type="ORF">CLV51_103691</name>
</gene>
<accession>A0A2P8HKL5</accession>
<dbReference type="CDD" id="cd01347">
    <property type="entry name" value="ligand_gated_channel"/>
    <property type="match status" value="1"/>
</dbReference>
<evidence type="ECO:0000256" key="2">
    <source>
        <dbReference type="ARBA" id="ARBA00022448"/>
    </source>
</evidence>
<dbReference type="InterPro" id="IPR000531">
    <property type="entry name" value="Beta-barrel_TonB"/>
</dbReference>